<gene>
    <name evidence="1" type="ORF">HPB50_022159</name>
</gene>
<evidence type="ECO:0000313" key="1">
    <source>
        <dbReference type="EMBL" id="KAH6926774.1"/>
    </source>
</evidence>
<organism evidence="1 2">
    <name type="scientific">Hyalomma asiaticum</name>
    <name type="common">Tick</name>
    <dbReference type="NCBI Taxonomy" id="266040"/>
    <lineage>
        <taxon>Eukaryota</taxon>
        <taxon>Metazoa</taxon>
        <taxon>Ecdysozoa</taxon>
        <taxon>Arthropoda</taxon>
        <taxon>Chelicerata</taxon>
        <taxon>Arachnida</taxon>
        <taxon>Acari</taxon>
        <taxon>Parasitiformes</taxon>
        <taxon>Ixodida</taxon>
        <taxon>Ixodoidea</taxon>
        <taxon>Ixodidae</taxon>
        <taxon>Hyalomminae</taxon>
        <taxon>Hyalomma</taxon>
    </lineage>
</organism>
<name>A0ACB7RY66_HYAAI</name>
<protein>
    <submittedName>
        <fullName evidence="1">Uncharacterized protein</fullName>
    </submittedName>
</protein>
<proteinExistence type="predicted"/>
<evidence type="ECO:0000313" key="2">
    <source>
        <dbReference type="Proteomes" id="UP000821845"/>
    </source>
</evidence>
<dbReference type="Proteomes" id="UP000821845">
    <property type="component" value="Chromosome 7"/>
</dbReference>
<sequence length="159" mass="18078">MIEEFPRIAVIYASANDTDLLCATGNRTHLDRETKKSTYVWDLKGLQGSAKRNVTFDLEQEEAPDVMIYYLDNDRTQAYTARYPYTDYSTCMIIDISFLGDGHNRCKRGRNDDEGEEDDDDKEEKQGDDCNKEVGGDEAVAEEEEEETDEDGGYEGEKG</sequence>
<reference evidence="1" key="1">
    <citation type="submission" date="2020-05" db="EMBL/GenBank/DDBJ databases">
        <title>Large-scale comparative analyses of tick genomes elucidate their genetic diversity and vector capacities.</title>
        <authorList>
            <person name="Jia N."/>
            <person name="Wang J."/>
            <person name="Shi W."/>
            <person name="Du L."/>
            <person name="Sun Y."/>
            <person name="Zhan W."/>
            <person name="Jiang J."/>
            <person name="Wang Q."/>
            <person name="Zhang B."/>
            <person name="Ji P."/>
            <person name="Sakyi L.B."/>
            <person name="Cui X."/>
            <person name="Yuan T."/>
            <person name="Jiang B."/>
            <person name="Yang W."/>
            <person name="Lam T.T.-Y."/>
            <person name="Chang Q."/>
            <person name="Ding S."/>
            <person name="Wang X."/>
            <person name="Zhu J."/>
            <person name="Ruan X."/>
            <person name="Zhao L."/>
            <person name="Wei J."/>
            <person name="Que T."/>
            <person name="Du C."/>
            <person name="Cheng J."/>
            <person name="Dai P."/>
            <person name="Han X."/>
            <person name="Huang E."/>
            <person name="Gao Y."/>
            <person name="Liu J."/>
            <person name="Shao H."/>
            <person name="Ye R."/>
            <person name="Li L."/>
            <person name="Wei W."/>
            <person name="Wang X."/>
            <person name="Wang C."/>
            <person name="Yang T."/>
            <person name="Huo Q."/>
            <person name="Li W."/>
            <person name="Guo W."/>
            <person name="Chen H."/>
            <person name="Zhou L."/>
            <person name="Ni X."/>
            <person name="Tian J."/>
            <person name="Zhou Y."/>
            <person name="Sheng Y."/>
            <person name="Liu T."/>
            <person name="Pan Y."/>
            <person name="Xia L."/>
            <person name="Li J."/>
            <person name="Zhao F."/>
            <person name="Cao W."/>
        </authorList>
    </citation>
    <scope>NUCLEOTIDE SEQUENCE</scope>
    <source>
        <strain evidence="1">Hyas-2018</strain>
    </source>
</reference>
<dbReference type="EMBL" id="CM023487">
    <property type="protein sequence ID" value="KAH6926774.1"/>
    <property type="molecule type" value="Genomic_DNA"/>
</dbReference>
<comment type="caution">
    <text evidence="1">The sequence shown here is derived from an EMBL/GenBank/DDBJ whole genome shotgun (WGS) entry which is preliminary data.</text>
</comment>
<keyword evidence="2" id="KW-1185">Reference proteome</keyword>
<accession>A0ACB7RY66</accession>